<proteinExistence type="predicted"/>
<evidence type="ECO:0000313" key="2">
    <source>
        <dbReference type="WBParaSite" id="SPAL_0001117500.1"/>
    </source>
</evidence>
<organism evidence="1 2">
    <name type="scientific">Strongyloides papillosus</name>
    <name type="common">Intestinal threadworm</name>
    <dbReference type="NCBI Taxonomy" id="174720"/>
    <lineage>
        <taxon>Eukaryota</taxon>
        <taxon>Metazoa</taxon>
        <taxon>Ecdysozoa</taxon>
        <taxon>Nematoda</taxon>
        <taxon>Chromadorea</taxon>
        <taxon>Rhabditida</taxon>
        <taxon>Tylenchina</taxon>
        <taxon>Panagrolaimomorpha</taxon>
        <taxon>Strongyloidoidea</taxon>
        <taxon>Strongyloididae</taxon>
        <taxon>Strongyloides</taxon>
    </lineage>
</organism>
<protein>
    <submittedName>
        <fullName evidence="2">Uncharacterized protein</fullName>
    </submittedName>
</protein>
<dbReference type="Proteomes" id="UP000046392">
    <property type="component" value="Unplaced"/>
</dbReference>
<reference evidence="2" key="1">
    <citation type="submission" date="2017-02" db="UniProtKB">
        <authorList>
            <consortium name="WormBaseParasite"/>
        </authorList>
    </citation>
    <scope>IDENTIFICATION</scope>
</reference>
<keyword evidence="1" id="KW-1185">Reference proteome</keyword>
<evidence type="ECO:0000313" key="1">
    <source>
        <dbReference type="Proteomes" id="UP000046392"/>
    </source>
</evidence>
<dbReference type="AlphaFoldDB" id="A0A0N5BZI5"/>
<dbReference type="WBParaSite" id="SPAL_0001117500.1">
    <property type="protein sequence ID" value="SPAL_0001117500.1"/>
    <property type="gene ID" value="SPAL_0001117500"/>
</dbReference>
<accession>A0A0N5BZI5</accession>
<name>A0A0N5BZI5_STREA</name>
<sequence length="122" mass="14285">MKNPVVATKVNLYLYCLCRNEKVLLTMESIGNDGALIESYFYNKEESCDDTLNIFAQISANYLPYLKITLNHTCFPRAYRPVVTFNAFQQCERNELEKYFFGSINSFVTLNCYETKFLKYYG</sequence>